<feature type="transmembrane region" description="Helical" evidence="1">
    <location>
        <begin position="79"/>
        <end position="99"/>
    </location>
</feature>
<feature type="transmembrane region" description="Helical" evidence="1">
    <location>
        <begin position="48"/>
        <end position="67"/>
    </location>
</feature>
<proteinExistence type="predicted"/>
<comment type="caution">
    <text evidence="2">The sequence shown here is derived from an EMBL/GenBank/DDBJ whole genome shotgun (WGS) entry which is preliminary data.</text>
</comment>
<evidence type="ECO:0008006" key="4">
    <source>
        <dbReference type="Google" id="ProtNLM"/>
    </source>
</evidence>
<accession>A0ABP7Q7L2</accession>
<protein>
    <recommendedName>
        <fullName evidence="4">SdpI/YhfL protein family protein</fullName>
    </recommendedName>
</protein>
<dbReference type="EMBL" id="BAABDI010000015">
    <property type="protein sequence ID" value="GAA3977778.1"/>
    <property type="molecule type" value="Genomic_DNA"/>
</dbReference>
<keyword evidence="3" id="KW-1185">Reference proteome</keyword>
<name>A0ABP7Q7L2_9BACT</name>
<reference evidence="3" key="1">
    <citation type="journal article" date="2019" name="Int. J. Syst. Evol. Microbiol.">
        <title>The Global Catalogue of Microorganisms (GCM) 10K type strain sequencing project: providing services to taxonomists for standard genome sequencing and annotation.</title>
        <authorList>
            <consortium name="The Broad Institute Genomics Platform"/>
            <consortium name="The Broad Institute Genome Sequencing Center for Infectious Disease"/>
            <person name="Wu L."/>
            <person name="Ma J."/>
        </authorList>
    </citation>
    <scope>NUCLEOTIDE SEQUENCE [LARGE SCALE GENOMIC DNA]</scope>
    <source>
        <strain evidence="3">JCM 17217</strain>
    </source>
</reference>
<dbReference type="Proteomes" id="UP001501556">
    <property type="component" value="Unassembled WGS sequence"/>
</dbReference>
<keyword evidence="1" id="KW-1133">Transmembrane helix</keyword>
<gene>
    <name evidence="2" type="ORF">GCM10022407_23800</name>
</gene>
<keyword evidence="1" id="KW-0812">Transmembrane</keyword>
<keyword evidence="1" id="KW-0472">Membrane</keyword>
<evidence type="ECO:0000256" key="1">
    <source>
        <dbReference type="SAM" id="Phobius"/>
    </source>
</evidence>
<evidence type="ECO:0000313" key="2">
    <source>
        <dbReference type="EMBL" id="GAA3977778.1"/>
    </source>
</evidence>
<sequence length="106" mass="11780">MFGLSSTTLLLTVTLLVLAWSFQAYWGVRTFFEAMDDVRQGSKVSEWLYARFVTPIGIGLMAVLAAFESGDANWARYGLISSVLVLWPAILIVSGIRIYELVKKTA</sequence>
<organism evidence="2 3">
    <name type="scientific">Hymenobacter antarcticus</name>
    <dbReference type="NCBI Taxonomy" id="486270"/>
    <lineage>
        <taxon>Bacteria</taxon>
        <taxon>Pseudomonadati</taxon>
        <taxon>Bacteroidota</taxon>
        <taxon>Cytophagia</taxon>
        <taxon>Cytophagales</taxon>
        <taxon>Hymenobacteraceae</taxon>
        <taxon>Hymenobacter</taxon>
    </lineage>
</organism>
<evidence type="ECO:0000313" key="3">
    <source>
        <dbReference type="Proteomes" id="UP001501556"/>
    </source>
</evidence>